<evidence type="ECO:0000259" key="3">
    <source>
        <dbReference type="PROSITE" id="PS50076"/>
    </source>
</evidence>
<feature type="domain" description="J" evidence="3">
    <location>
        <begin position="67"/>
        <end position="147"/>
    </location>
</feature>
<dbReference type="SUPFAM" id="SSF46565">
    <property type="entry name" value="Chaperone J-domain"/>
    <property type="match status" value="1"/>
</dbReference>
<organism evidence="4 5">
    <name type="scientific">Blumeria hordei</name>
    <name type="common">Barley powdery mildew</name>
    <name type="synonym">Blumeria graminis f. sp. hordei</name>
    <dbReference type="NCBI Taxonomy" id="2867405"/>
    <lineage>
        <taxon>Eukaryota</taxon>
        <taxon>Fungi</taxon>
        <taxon>Dikarya</taxon>
        <taxon>Ascomycota</taxon>
        <taxon>Pezizomycotina</taxon>
        <taxon>Leotiomycetes</taxon>
        <taxon>Erysiphales</taxon>
        <taxon>Erysiphaceae</taxon>
        <taxon>Blumeria</taxon>
    </lineage>
</organism>
<dbReference type="InterPro" id="IPR001623">
    <property type="entry name" value="DnaJ_domain"/>
</dbReference>
<feature type="region of interest" description="Disordered" evidence="1">
    <location>
        <begin position="27"/>
        <end position="46"/>
    </location>
</feature>
<reference evidence="4 5" key="1">
    <citation type="submission" date="2017-11" db="EMBL/GenBank/DDBJ databases">
        <authorList>
            <person name="Kracher B."/>
        </authorList>
    </citation>
    <scope>NUCLEOTIDE SEQUENCE [LARGE SCALE GENOMIC DNA]</scope>
    <source>
        <strain evidence="4 5">RACE1</strain>
    </source>
</reference>
<evidence type="ECO:0000256" key="1">
    <source>
        <dbReference type="SAM" id="MobiDB-lite"/>
    </source>
</evidence>
<feature type="region of interest" description="Disordered" evidence="1">
    <location>
        <begin position="150"/>
        <end position="186"/>
    </location>
</feature>
<dbReference type="EMBL" id="UNSH01000041">
    <property type="protein sequence ID" value="SZF02081.1"/>
    <property type="molecule type" value="Genomic_DNA"/>
</dbReference>
<keyword evidence="2" id="KW-0472">Membrane</keyword>
<evidence type="ECO:0000313" key="5">
    <source>
        <dbReference type="Proteomes" id="UP000275772"/>
    </source>
</evidence>
<evidence type="ECO:0000313" key="4">
    <source>
        <dbReference type="EMBL" id="SZF02081.1"/>
    </source>
</evidence>
<keyword evidence="2" id="KW-0812">Transmembrane</keyword>
<dbReference type="InterPro" id="IPR036869">
    <property type="entry name" value="J_dom_sf"/>
</dbReference>
<dbReference type="Gene3D" id="1.10.287.110">
    <property type="entry name" value="DnaJ domain"/>
    <property type="match status" value="1"/>
</dbReference>
<evidence type="ECO:0000256" key="2">
    <source>
        <dbReference type="SAM" id="Phobius"/>
    </source>
</evidence>
<feature type="transmembrane region" description="Helical" evidence="2">
    <location>
        <begin position="205"/>
        <end position="224"/>
    </location>
</feature>
<dbReference type="VEuPathDB" id="FungiDB:BLGHR1_12858"/>
<protein>
    <recommendedName>
        <fullName evidence="3">J domain-containing protein</fullName>
    </recommendedName>
</protein>
<gene>
    <name evidence="4" type="ORF">BLGHR1_12858</name>
</gene>
<feature type="compositionally biased region" description="Polar residues" evidence="1">
    <location>
        <begin position="164"/>
        <end position="173"/>
    </location>
</feature>
<dbReference type="PROSITE" id="PS50076">
    <property type="entry name" value="DNAJ_2"/>
    <property type="match status" value="1"/>
</dbReference>
<name>A0A383UP42_BLUHO</name>
<keyword evidence="2" id="KW-1133">Transmembrane helix</keyword>
<dbReference type="Proteomes" id="UP000275772">
    <property type="component" value="Unassembled WGS sequence"/>
</dbReference>
<feature type="compositionally biased region" description="Polar residues" evidence="1">
    <location>
        <begin position="32"/>
        <end position="46"/>
    </location>
</feature>
<dbReference type="AlphaFoldDB" id="A0A383UP42"/>
<proteinExistence type="predicted"/>
<accession>A0A383UP42</accession>
<sequence length="319" mass="36948">MSIMWKKQTGLLITCGCSRHSLHSRGMRSKASLLSPQTKSQQQHYRSYATNSIHHDQNDRNTLHWPETTSVNKLPTPYEIFNQKKYMPYSKQRFYELVKLYHPDRHSLDTKVRGLSRETKLERYRLVIAANNILVDPIRRSAYDRYGAGWNGQIEPQQRDNWDNGPNSTSSDGGWNGGPNGPHQNATWEDWERWHARDGPQNPNLVSNAAFVGIILVFAFLGGLGQASRAGSFSINFLEQRDALHNRISKELTQTKKESVGYHFQEQRIQKFMKSRDPYGHNTNDLREINLKQLLESPDICSSRDYQGRRDNYNKDNDP</sequence>